<feature type="transmembrane region" description="Helical" evidence="1">
    <location>
        <begin position="473"/>
        <end position="496"/>
    </location>
</feature>
<dbReference type="EMBL" id="CCYD01000109">
    <property type="protein sequence ID" value="CEG35908.1"/>
    <property type="molecule type" value="Genomic_DNA"/>
</dbReference>
<keyword evidence="1" id="KW-0472">Membrane</keyword>
<reference evidence="3" key="1">
    <citation type="submission" date="2014-09" db="EMBL/GenBank/DDBJ databases">
        <authorList>
            <person name="Sharma Rahul"/>
            <person name="Thines Marco"/>
        </authorList>
    </citation>
    <scope>NUCLEOTIDE SEQUENCE [LARGE SCALE GENOMIC DNA]</scope>
</reference>
<evidence type="ECO:0000313" key="3">
    <source>
        <dbReference type="Proteomes" id="UP000054928"/>
    </source>
</evidence>
<protein>
    <submittedName>
        <fullName evidence="2">Uncharacterized protein</fullName>
    </submittedName>
</protein>
<feature type="transmembrane region" description="Helical" evidence="1">
    <location>
        <begin position="298"/>
        <end position="317"/>
    </location>
</feature>
<organism evidence="2 3">
    <name type="scientific">Plasmopara halstedii</name>
    <name type="common">Downy mildew of sunflower</name>
    <dbReference type="NCBI Taxonomy" id="4781"/>
    <lineage>
        <taxon>Eukaryota</taxon>
        <taxon>Sar</taxon>
        <taxon>Stramenopiles</taxon>
        <taxon>Oomycota</taxon>
        <taxon>Peronosporomycetes</taxon>
        <taxon>Peronosporales</taxon>
        <taxon>Peronosporaceae</taxon>
        <taxon>Plasmopara</taxon>
    </lineage>
</organism>
<feature type="transmembrane region" description="Helical" evidence="1">
    <location>
        <begin position="22"/>
        <end position="40"/>
    </location>
</feature>
<evidence type="ECO:0000313" key="2">
    <source>
        <dbReference type="EMBL" id="CEG35908.1"/>
    </source>
</evidence>
<dbReference type="OMA" id="VESYENM"/>
<keyword evidence="1" id="KW-1133">Transmembrane helix</keyword>
<keyword evidence="1" id="KW-0812">Transmembrane</keyword>
<evidence type="ECO:0000256" key="1">
    <source>
        <dbReference type="SAM" id="Phobius"/>
    </source>
</evidence>
<sequence>MLLIIGSIRIEMLYFLLKTYDFWYFTVNNVAFGICFSVLLSDSRIVAILVGCVIVQISISADALVSDSRQLFLSSVTNCGTHFAMFLIVFLRRVDDDGNVDAFFVSYSNKLTGVSIRDILMNAQFNMTLLFGRLVYNNWIAMREQLSAIESCAKSQTNALPSRRRCVSYYCTVGLQTKCNSNSVQQGWTGSDHQNIEMNSRVGSVVGVESYENMSSAIPGLPSEPLNGKSRKLTMPKGRFSLTQNCIGMQIQLHFVPVAADFDAHETLMPGFGSFLDRNFGSLPLNTRQRMLLHIFHILGYFGICTLVLGALSAWILDDQDLDQIHPGLAQTQLIAFFVSVFFCSVFFAAYQRQLLRKLFSSFNSLFLSAKLTTVSLMLCQFLKWDRRVLWVWSAWLWMQWAITLDALPPSSMRLLAFQRSFLVLYVLSFELFGLCCLVLELVAINRWIVPNIALVNYEIFGRHLHLSALSTLVSRLLTIFIWECRLLWFISLALYRHRQRHRRVVSADSIQGRGDERLLLTGRVEYFYELETRTCTLAAKSKWSRSFHSLRIPRAIQRRRAKDHLHAEGV</sequence>
<dbReference type="GeneID" id="36395289"/>
<keyword evidence="3" id="KW-1185">Reference proteome</keyword>
<feature type="transmembrane region" description="Helical" evidence="1">
    <location>
        <begin position="421"/>
        <end position="445"/>
    </location>
</feature>
<feature type="transmembrane region" description="Helical" evidence="1">
    <location>
        <begin position="45"/>
        <end position="65"/>
    </location>
</feature>
<dbReference type="OrthoDB" id="121865at2759"/>
<accession>A0A0P1A5R4</accession>
<feature type="transmembrane region" description="Helical" evidence="1">
    <location>
        <begin position="329"/>
        <end position="351"/>
    </location>
</feature>
<feature type="transmembrane region" description="Helical" evidence="1">
    <location>
        <begin position="71"/>
        <end position="91"/>
    </location>
</feature>
<dbReference type="AlphaFoldDB" id="A0A0P1A5R4"/>
<proteinExistence type="predicted"/>
<name>A0A0P1A5R4_PLAHL</name>
<dbReference type="Proteomes" id="UP000054928">
    <property type="component" value="Unassembled WGS sequence"/>
</dbReference>
<dbReference type="RefSeq" id="XP_024572277.1">
    <property type="nucleotide sequence ID" value="XM_024729403.1"/>
</dbReference>